<evidence type="ECO:0000256" key="9">
    <source>
        <dbReference type="SAM" id="MobiDB-lite"/>
    </source>
</evidence>
<dbReference type="InterPro" id="IPR037525">
    <property type="entry name" value="Velvet_dom"/>
</dbReference>
<dbReference type="GO" id="GO:0030435">
    <property type="term" value="P:sporulation resulting in formation of a cellular spore"/>
    <property type="evidence" value="ECO:0007669"/>
    <property type="project" value="UniProtKB-KW"/>
</dbReference>
<dbReference type="STRING" id="77044.A0A1W2TNY2"/>
<organism evidence="11">
    <name type="scientific">Rosellinia necatrix</name>
    <name type="common">White root-rot fungus</name>
    <dbReference type="NCBI Taxonomy" id="77044"/>
    <lineage>
        <taxon>Eukaryota</taxon>
        <taxon>Fungi</taxon>
        <taxon>Dikarya</taxon>
        <taxon>Ascomycota</taxon>
        <taxon>Pezizomycotina</taxon>
        <taxon>Sordariomycetes</taxon>
        <taxon>Xylariomycetidae</taxon>
        <taxon>Xylariales</taxon>
        <taxon>Xylariaceae</taxon>
        <taxon>Rosellinia</taxon>
    </lineage>
</organism>
<gene>
    <name evidence="11" type="ORF">SAMD00023353_0203420</name>
</gene>
<keyword evidence="4" id="KW-0749">Sporulation</keyword>
<keyword evidence="7" id="KW-0539">Nucleus</keyword>
<dbReference type="GO" id="GO:0034250">
    <property type="term" value="P:positive regulation of amide metabolic process"/>
    <property type="evidence" value="ECO:0007669"/>
    <property type="project" value="UniProtKB-ARBA"/>
</dbReference>
<comment type="similarity">
    <text evidence="8">Belongs to the velvet family. VeA subfamily.</text>
</comment>
<evidence type="ECO:0000313" key="12">
    <source>
        <dbReference type="Proteomes" id="UP000054516"/>
    </source>
</evidence>
<dbReference type="GO" id="GO:0005737">
    <property type="term" value="C:cytoplasm"/>
    <property type="evidence" value="ECO:0007669"/>
    <property type="project" value="UniProtKB-SubCell"/>
</dbReference>
<keyword evidence="5" id="KW-0805">Transcription regulation</keyword>
<dbReference type="FunFam" id="2.60.40.3960:FF:000001">
    <property type="entry name" value="Sexual development activator VeA"/>
    <property type="match status" value="1"/>
</dbReference>
<feature type="domain" description="Velvet" evidence="10">
    <location>
        <begin position="37"/>
        <end position="236"/>
    </location>
</feature>
<dbReference type="EMBL" id="DF977447">
    <property type="protein sequence ID" value="GAP90087.1"/>
    <property type="molecule type" value="Genomic_DNA"/>
</dbReference>
<proteinExistence type="inferred from homology"/>
<dbReference type="PROSITE" id="PS51821">
    <property type="entry name" value="VELVET"/>
    <property type="match status" value="1"/>
</dbReference>
<dbReference type="PANTHER" id="PTHR33572">
    <property type="entry name" value="SPORE DEVELOPMENT REGULATOR VOSA"/>
    <property type="match status" value="1"/>
</dbReference>
<dbReference type="GO" id="GO:0005634">
    <property type="term" value="C:nucleus"/>
    <property type="evidence" value="ECO:0007669"/>
    <property type="project" value="UniProtKB-SubCell"/>
</dbReference>
<protein>
    <submittedName>
        <fullName evidence="11">Putative sexual development activator</fullName>
    </submittedName>
</protein>
<evidence type="ECO:0000313" key="11">
    <source>
        <dbReference type="EMBL" id="GAP90087.1"/>
    </source>
</evidence>
<comment type="subcellular location">
    <subcellularLocation>
        <location evidence="2">Cytoplasm</location>
    </subcellularLocation>
    <subcellularLocation>
        <location evidence="1">Nucleus</location>
    </subcellularLocation>
</comment>
<feature type="compositionally biased region" description="Basic and acidic residues" evidence="9">
    <location>
        <begin position="263"/>
        <end position="278"/>
    </location>
</feature>
<dbReference type="Gene3D" id="2.60.40.3960">
    <property type="entry name" value="Velvet domain"/>
    <property type="match status" value="1"/>
</dbReference>
<dbReference type="PANTHER" id="PTHR33572:SF14">
    <property type="entry name" value="DEVELOPMENTAL AND SECONDARY METABOLISM REGULATOR VEA"/>
    <property type="match status" value="1"/>
</dbReference>
<dbReference type="GO" id="GO:0051176">
    <property type="term" value="P:positive regulation of sulfur metabolic process"/>
    <property type="evidence" value="ECO:0007669"/>
    <property type="project" value="UniProtKB-ARBA"/>
</dbReference>
<evidence type="ECO:0000256" key="5">
    <source>
        <dbReference type="ARBA" id="ARBA00023015"/>
    </source>
</evidence>
<evidence type="ECO:0000256" key="7">
    <source>
        <dbReference type="ARBA" id="ARBA00023242"/>
    </source>
</evidence>
<feature type="region of interest" description="Disordered" evidence="9">
    <location>
        <begin position="242"/>
        <end position="295"/>
    </location>
</feature>
<evidence type="ECO:0000256" key="3">
    <source>
        <dbReference type="ARBA" id="ARBA00022490"/>
    </source>
</evidence>
<dbReference type="OrthoDB" id="5384689at2759"/>
<evidence type="ECO:0000256" key="1">
    <source>
        <dbReference type="ARBA" id="ARBA00004123"/>
    </source>
</evidence>
<evidence type="ECO:0000256" key="6">
    <source>
        <dbReference type="ARBA" id="ARBA00023163"/>
    </source>
</evidence>
<feature type="region of interest" description="Disordered" evidence="9">
    <location>
        <begin position="455"/>
        <end position="484"/>
    </location>
</feature>
<dbReference type="InterPro" id="IPR038491">
    <property type="entry name" value="Velvet_dom_sf"/>
</dbReference>
<evidence type="ECO:0000256" key="2">
    <source>
        <dbReference type="ARBA" id="ARBA00004496"/>
    </source>
</evidence>
<reference evidence="11" key="1">
    <citation type="submission" date="2016-03" db="EMBL/GenBank/DDBJ databases">
        <title>Draft genome sequence of Rosellinia necatrix.</title>
        <authorList>
            <person name="Kanematsu S."/>
        </authorList>
    </citation>
    <scope>NUCLEOTIDE SEQUENCE [LARGE SCALE GENOMIC DNA]</scope>
    <source>
        <strain evidence="11">W97</strain>
    </source>
</reference>
<evidence type="ECO:0000259" key="10">
    <source>
        <dbReference type="PROSITE" id="PS51821"/>
    </source>
</evidence>
<dbReference type="AlphaFoldDB" id="A0A1W2TNY2"/>
<evidence type="ECO:0000256" key="8">
    <source>
        <dbReference type="ARBA" id="ARBA00038005"/>
    </source>
</evidence>
<keyword evidence="3" id="KW-0963">Cytoplasm</keyword>
<dbReference type="Pfam" id="PF11754">
    <property type="entry name" value="Velvet"/>
    <property type="match status" value="2"/>
</dbReference>
<dbReference type="GO" id="GO:0043455">
    <property type="term" value="P:regulation of secondary metabolic process"/>
    <property type="evidence" value="ECO:0007669"/>
    <property type="project" value="UniProtKB-ARBA"/>
</dbReference>
<feature type="compositionally biased region" description="Polar residues" evidence="9">
    <location>
        <begin position="464"/>
        <end position="473"/>
    </location>
</feature>
<name>A0A1W2TNY2_ROSNE</name>
<keyword evidence="12" id="KW-1185">Reference proteome</keyword>
<evidence type="ECO:0000256" key="4">
    <source>
        <dbReference type="ARBA" id="ARBA00022969"/>
    </source>
</evidence>
<keyword evidence="6" id="KW-0804">Transcription</keyword>
<accession>A0A1W2TNY2</accession>
<sequence length="512" mass="57094">MLSIQPDSNLVSMMAAPESRMGKTQPCAYERRITKDGRQLWYQLEVLQQPERARACGSGPKSSADRRPVDPPPVVILRVLEGEDMKDARDITFDYNVDFFCYASLEHARPMAHGRVQTPAATSPPVLTGFPVSGCCYLDRPDPAGYFLFPDLSVRHEGRYRLVFSLYELIKNEGDLDRDAPELEPGAVQLPTDACHRMDLRSADFTVFSAKKFPGLTESTSLSRTVAEQGCRVRIRRDVRMRRRDTNTKPAGTEEYSNNAEEEYAKRRGTRTPDEYRARSMSNSSIDRASYPDRRPSNVEYATAPPIPAYQSTKSSGALLNFGQSATGFVQPSYGSMSASNPQSTPVSPAQTVFPPGPNLNLPPPSPSYSGPVYPPFEQSEPENKRLSNSYPLISAKPLRGVEPRSSISSNVSMENTPRPILPSISFPTPSDLPAYSEYSPAYQLKGGLYPQMESRQVKRSADESFTQSQQQMRDIRGDRLPIQPQQVYTPASSYIRADGKRAYAPQHLWLP</sequence>
<dbReference type="Proteomes" id="UP000054516">
    <property type="component" value="Unassembled WGS sequence"/>
</dbReference>
<dbReference type="InterPro" id="IPR021740">
    <property type="entry name" value="Velvet"/>
</dbReference>